<evidence type="ECO:0000256" key="1">
    <source>
        <dbReference type="ARBA" id="ARBA00004826"/>
    </source>
</evidence>
<dbReference type="NCBIfam" id="TIGR02150">
    <property type="entry name" value="IPP_isom_1"/>
    <property type="match status" value="1"/>
</dbReference>
<dbReference type="EC" id="5.3.3.2" evidence="3 10"/>
<dbReference type="Proteomes" id="UP000664218">
    <property type="component" value="Unassembled WGS sequence"/>
</dbReference>
<reference evidence="13" key="1">
    <citation type="submission" date="2021-03" db="EMBL/GenBank/DDBJ databases">
        <title>Proteiniclasticum marinus sp. nov., isolated from tidal flat sediment.</title>
        <authorList>
            <person name="Namirimu T."/>
            <person name="Yang J.-A."/>
            <person name="Yang S.-H."/>
            <person name="Kim Y.-J."/>
            <person name="Kwon K.K."/>
        </authorList>
    </citation>
    <scope>NUCLEOTIDE SEQUENCE</scope>
    <source>
        <strain evidence="13">SCR006</strain>
    </source>
</reference>
<gene>
    <name evidence="13" type="primary">idi</name>
    <name evidence="13" type="ORF">J3A84_00115</name>
</gene>
<evidence type="ECO:0000256" key="5">
    <source>
        <dbReference type="ARBA" id="ARBA00022723"/>
    </source>
</evidence>
<keyword evidence="5" id="KW-0479">Metal-binding</keyword>
<comment type="caution">
    <text evidence="13">The sequence shown here is derived from an EMBL/GenBank/DDBJ whole genome shotgun (WGS) entry which is preliminary data.</text>
</comment>
<evidence type="ECO:0000256" key="11">
    <source>
        <dbReference type="PIRSR" id="PIRSR018427-1"/>
    </source>
</evidence>
<keyword evidence="8" id="KW-0414">Isoprene biosynthesis</keyword>
<dbReference type="PANTHER" id="PTHR10885">
    <property type="entry name" value="ISOPENTENYL-DIPHOSPHATE DELTA-ISOMERASE"/>
    <property type="match status" value="1"/>
</dbReference>
<dbReference type="EMBL" id="JAFNJU010000001">
    <property type="protein sequence ID" value="MBO1263442.1"/>
    <property type="molecule type" value="Genomic_DNA"/>
</dbReference>
<evidence type="ECO:0000313" key="14">
    <source>
        <dbReference type="Proteomes" id="UP000664218"/>
    </source>
</evidence>
<protein>
    <recommendedName>
        <fullName evidence="3 10">Isopentenyl-diphosphate delta-isomerase</fullName>
        <ecNumber evidence="3 10">5.3.3.2</ecNumber>
    </recommendedName>
</protein>
<evidence type="ECO:0000256" key="9">
    <source>
        <dbReference type="ARBA" id="ARBA00023235"/>
    </source>
</evidence>
<dbReference type="GO" id="GO:0009240">
    <property type="term" value="P:isopentenyl diphosphate biosynthetic process"/>
    <property type="evidence" value="ECO:0007669"/>
    <property type="project" value="TreeGrafter"/>
</dbReference>
<dbReference type="InterPro" id="IPR015797">
    <property type="entry name" value="NUDIX_hydrolase-like_dom_sf"/>
</dbReference>
<proteinExistence type="inferred from homology"/>
<dbReference type="RefSeq" id="WP_207597967.1">
    <property type="nucleotide sequence ID" value="NZ_JAFNJU010000001.1"/>
</dbReference>
<feature type="domain" description="Nudix hydrolase" evidence="12">
    <location>
        <begin position="28"/>
        <end position="160"/>
    </location>
</feature>
<dbReference type="SUPFAM" id="SSF55811">
    <property type="entry name" value="Nudix"/>
    <property type="match status" value="1"/>
</dbReference>
<sequence length="179" mass="21394">MEDILILVDEQDTFQGYMGKAEAHLKGVKHRAFSIFVFNEKNELLLQQRALSKYHTPGLWSNTCCSHPRYGETTLSAVHRRLPEEMGFDTELTHVHEMSYEIRFDNGIIENEYDHVFVGRYERNPVINKEEVHDYRWISLEDLKKDMTDRPEKYTFWFRRIMNEFDFMSALHAVEVQEV</sequence>
<dbReference type="Gene3D" id="3.90.79.10">
    <property type="entry name" value="Nucleoside Triphosphate Pyrophosphohydrolase"/>
    <property type="match status" value="1"/>
</dbReference>
<dbReference type="PROSITE" id="PS51462">
    <property type="entry name" value="NUDIX"/>
    <property type="match status" value="1"/>
</dbReference>
<dbReference type="InterPro" id="IPR011876">
    <property type="entry name" value="IsopentenylPP_isomerase_typ1"/>
</dbReference>
<evidence type="ECO:0000256" key="4">
    <source>
        <dbReference type="ARBA" id="ARBA00022490"/>
    </source>
</evidence>
<evidence type="ECO:0000256" key="7">
    <source>
        <dbReference type="ARBA" id="ARBA00023211"/>
    </source>
</evidence>
<dbReference type="NCBIfam" id="NF002995">
    <property type="entry name" value="PRK03759.1"/>
    <property type="match status" value="1"/>
</dbReference>
<dbReference type="GO" id="GO:0046872">
    <property type="term" value="F:metal ion binding"/>
    <property type="evidence" value="ECO:0007669"/>
    <property type="project" value="UniProtKB-KW"/>
</dbReference>
<keyword evidence="6" id="KW-0460">Magnesium</keyword>
<dbReference type="InterPro" id="IPR056375">
    <property type="entry name" value="Idi_bact"/>
</dbReference>
<dbReference type="CDD" id="cd02885">
    <property type="entry name" value="NUDIX_IPP_Isomerase"/>
    <property type="match status" value="1"/>
</dbReference>
<accession>A0A939KEH9</accession>
<feature type="active site" evidence="11">
    <location>
        <position position="112"/>
    </location>
</feature>
<evidence type="ECO:0000256" key="8">
    <source>
        <dbReference type="ARBA" id="ARBA00023229"/>
    </source>
</evidence>
<dbReference type="GO" id="GO:0004452">
    <property type="term" value="F:isopentenyl-diphosphate delta-isomerase activity"/>
    <property type="evidence" value="ECO:0007669"/>
    <property type="project" value="UniProtKB-UniRule"/>
</dbReference>
<keyword evidence="9 13" id="KW-0413">Isomerase</keyword>
<keyword evidence="4" id="KW-0963">Cytoplasm</keyword>
<feature type="active site" evidence="11">
    <location>
        <position position="65"/>
    </location>
</feature>
<comment type="pathway">
    <text evidence="1">Isoprenoid biosynthesis; dimethylallyl diphosphate biosynthesis; dimethylallyl diphosphate from isopentenyl diphosphate: step 1/1.</text>
</comment>
<dbReference type="PIRSF" id="PIRSF018427">
    <property type="entry name" value="Isopntndiph_ism"/>
    <property type="match status" value="1"/>
</dbReference>
<evidence type="ECO:0000256" key="3">
    <source>
        <dbReference type="ARBA" id="ARBA00012057"/>
    </source>
</evidence>
<evidence type="ECO:0000313" key="13">
    <source>
        <dbReference type="EMBL" id="MBO1263442.1"/>
    </source>
</evidence>
<evidence type="ECO:0000256" key="10">
    <source>
        <dbReference type="NCBIfam" id="TIGR02150"/>
    </source>
</evidence>
<dbReference type="Pfam" id="PF00293">
    <property type="entry name" value="NUDIX"/>
    <property type="match status" value="1"/>
</dbReference>
<evidence type="ECO:0000256" key="6">
    <source>
        <dbReference type="ARBA" id="ARBA00022842"/>
    </source>
</evidence>
<evidence type="ECO:0000256" key="2">
    <source>
        <dbReference type="ARBA" id="ARBA00007579"/>
    </source>
</evidence>
<comment type="similarity">
    <text evidence="2">Belongs to the IPP isomerase type 1 family.</text>
</comment>
<keyword evidence="14" id="KW-1185">Reference proteome</keyword>
<dbReference type="AlphaFoldDB" id="A0A939KEH9"/>
<name>A0A939KEH9_9CLOT</name>
<dbReference type="GO" id="GO:0005737">
    <property type="term" value="C:cytoplasm"/>
    <property type="evidence" value="ECO:0007669"/>
    <property type="project" value="TreeGrafter"/>
</dbReference>
<keyword evidence="7" id="KW-0464">Manganese</keyword>
<dbReference type="InterPro" id="IPR000086">
    <property type="entry name" value="NUDIX_hydrolase_dom"/>
</dbReference>
<dbReference type="HAMAP" id="MF_00202">
    <property type="entry name" value="Idi"/>
    <property type="match status" value="1"/>
</dbReference>
<evidence type="ECO:0000259" key="12">
    <source>
        <dbReference type="PROSITE" id="PS51462"/>
    </source>
</evidence>
<organism evidence="13 14">
    <name type="scientific">Proteiniclasticum aestuarii</name>
    <dbReference type="NCBI Taxonomy" id="2817862"/>
    <lineage>
        <taxon>Bacteria</taxon>
        <taxon>Bacillati</taxon>
        <taxon>Bacillota</taxon>
        <taxon>Clostridia</taxon>
        <taxon>Eubacteriales</taxon>
        <taxon>Clostridiaceae</taxon>
        <taxon>Proteiniclasticum</taxon>
    </lineage>
</organism>
<dbReference type="PANTHER" id="PTHR10885:SF0">
    <property type="entry name" value="ISOPENTENYL-DIPHOSPHATE DELTA-ISOMERASE"/>
    <property type="match status" value="1"/>
</dbReference>